<evidence type="ECO:0000313" key="8">
    <source>
        <dbReference type="Proteomes" id="UP000015101"/>
    </source>
</evidence>
<reference evidence="8" key="1">
    <citation type="submission" date="2012-12" db="EMBL/GenBank/DDBJ databases">
        <authorList>
            <person name="Hellsten U."/>
            <person name="Grimwood J."/>
            <person name="Chapman J.A."/>
            <person name="Shapiro H."/>
            <person name="Aerts A."/>
            <person name="Otillar R.P."/>
            <person name="Terry A.Y."/>
            <person name="Boore J.L."/>
            <person name="Simakov O."/>
            <person name="Marletaz F."/>
            <person name="Cho S.-J."/>
            <person name="Edsinger-Gonzales E."/>
            <person name="Havlak P."/>
            <person name="Kuo D.-H."/>
            <person name="Larsson T."/>
            <person name="Lv J."/>
            <person name="Arendt D."/>
            <person name="Savage R."/>
            <person name="Osoegawa K."/>
            <person name="de Jong P."/>
            <person name="Lindberg D.R."/>
            <person name="Seaver E.C."/>
            <person name="Weisblat D.A."/>
            <person name="Putnam N.H."/>
            <person name="Grigoriev I.V."/>
            <person name="Rokhsar D.S."/>
        </authorList>
    </citation>
    <scope>NUCLEOTIDE SEQUENCE</scope>
</reference>
<dbReference type="OMA" id="QNTHENN"/>
<gene>
    <name evidence="7" type="primary">20216287</name>
    <name evidence="6" type="ORF">HELRODRAFT_84048</name>
</gene>
<dbReference type="GO" id="GO:0042729">
    <property type="term" value="C:DASH complex"/>
    <property type="evidence" value="ECO:0007669"/>
    <property type="project" value="InterPro"/>
</dbReference>
<reference evidence="7" key="3">
    <citation type="submission" date="2015-06" db="UniProtKB">
        <authorList>
            <consortium name="EnsemblMetazoa"/>
        </authorList>
    </citation>
    <scope>IDENTIFICATION</scope>
</reference>
<evidence type="ECO:0000256" key="4">
    <source>
        <dbReference type="ARBA" id="ARBA00045182"/>
    </source>
</evidence>
<dbReference type="GO" id="GO:0051301">
    <property type="term" value="P:cell division"/>
    <property type="evidence" value="ECO:0007669"/>
    <property type="project" value="UniProtKB-KW"/>
</dbReference>
<dbReference type="InterPro" id="IPR033290">
    <property type="entry name" value="CCDC39"/>
</dbReference>
<feature type="coiled-coil region" evidence="5">
    <location>
        <begin position="24"/>
        <end position="128"/>
    </location>
</feature>
<protein>
    <recommendedName>
        <fullName evidence="2">Coiled-coil domain-containing protein 39</fullName>
    </recommendedName>
</protein>
<evidence type="ECO:0000256" key="1">
    <source>
        <dbReference type="ARBA" id="ARBA00005805"/>
    </source>
</evidence>
<evidence type="ECO:0000313" key="6">
    <source>
        <dbReference type="EMBL" id="ESN99632.1"/>
    </source>
</evidence>
<keyword evidence="3 5" id="KW-0175">Coiled coil</keyword>
<dbReference type="GO" id="GO:0005930">
    <property type="term" value="C:axoneme"/>
    <property type="evidence" value="ECO:0007669"/>
    <property type="project" value="InterPro"/>
</dbReference>
<sequence>MSKNLRDVNKEVVEALGFDDGFKIPVANEENRKLENIYLDLQNQVTVLRSEFNEQNDRLVDMQTHYKNVKNEISNCQALLQAKSNELNTESHFSKLNEREVGKLQQEITKLEKQLKDIKDKKNILEVMKFYFRV</sequence>
<dbReference type="EMBL" id="AMQM01005844">
    <property type="status" value="NOT_ANNOTATED_CDS"/>
    <property type="molecule type" value="Genomic_DNA"/>
</dbReference>
<evidence type="ECO:0000256" key="2">
    <source>
        <dbReference type="ARBA" id="ARBA00016725"/>
    </source>
</evidence>
<keyword evidence="8" id="KW-1185">Reference proteome</keyword>
<dbReference type="AlphaFoldDB" id="T1G5E0"/>
<dbReference type="EMBL" id="KB097106">
    <property type="protein sequence ID" value="ESN99632.1"/>
    <property type="molecule type" value="Genomic_DNA"/>
</dbReference>
<dbReference type="CTD" id="20216287"/>
<evidence type="ECO:0000313" key="7">
    <source>
        <dbReference type="EnsemblMetazoa" id="HelroP84048"/>
    </source>
</evidence>
<accession>T1G5E0</accession>
<dbReference type="KEGG" id="hro:HELRODRAFT_84048"/>
<dbReference type="InParanoid" id="T1G5E0"/>
<dbReference type="GO" id="GO:0005876">
    <property type="term" value="C:spindle microtubule"/>
    <property type="evidence" value="ECO:0007669"/>
    <property type="project" value="InterPro"/>
</dbReference>
<dbReference type="GO" id="GO:0003341">
    <property type="term" value="P:cilium movement"/>
    <property type="evidence" value="ECO:0007669"/>
    <property type="project" value="InterPro"/>
</dbReference>
<comment type="similarity">
    <text evidence="1">Belongs to the CCDC39 family.</text>
</comment>
<organism evidence="7 8">
    <name type="scientific">Helobdella robusta</name>
    <name type="common">Californian leech</name>
    <dbReference type="NCBI Taxonomy" id="6412"/>
    <lineage>
        <taxon>Eukaryota</taxon>
        <taxon>Metazoa</taxon>
        <taxon>Spiralia</taxon>
        <taxon>Lophotrochozoa</taxon>
        <taxon>Annelida</taxon>
        <taxon>Clitellata</taxon>
        <taxon>Hirudinea</taxon>
        <taxon>Rhynchobdellida</taxon>
        <taxon>Glossiphoniidae</taxon>
        <taxon>Helobdella</taxon>
    </lineage>
</organism>
<dbReference type="PANTHER" id="PTHR18962">
    <property type="entry name" value="COILED-COIL DOMAIN-CONTAINING PROTEIN 39"/>
    <property type="match status" value="1"/>
</dbReference>
<evidence type="ECO:0000256" key="5">
    <source>
        <dbReference type="SAM" id="Coils"/>
    </source>
</evidence>
<dbReference type="RefSeq" id="XP_009022240.1">
    <property type="nucleotide sequence ID" value="XM_009023992.1"/>
</dbReference>
<reference evidence="6 8" key="2">
    <citation type="journal article" date="2013" name="Nature">
        <title>Insights into bilaterian evolution from three spiralian genomes.</title>
        <authorList>
            <person name="Simakov O."/>
            <person name="Marletaz F."/>
            <person name="Cho S.J."/>
            <person name="Edsinger-Gonzales E."/>
            <person name="Havlak P."/>
            <person name="Hellsten U."/>
            <person name="Kuo D.H."/>
            <person name="Larsson T."/>
            <person name="Lv J."/>
            <person name="Arendt D."/>
            <person name="Savage R."/>
            <person name="Osoegawa K."/>
            <person name="de Jong P."/>
            <person name="Grimwood J."/>
            <person name="Chapman J.A."/>
            <person name="Shapiro H."/>
            <person name="Aerts A."/>
            <person name="Otillar R.P."/>
            <person name="Terry A.Y."/>
            <person name="Boore J.L."/>
            <person name="Grigoriev I.V."/>
            <person name="Lindberg D.R."/>
            <person name="Seaver E.C."/>
            <person name="Weisblat D.A."/>
            <person name="Putnam N.H."/>
            <person name="Rokhsar D.S."/>
        </authorList>
    </citation>
    <scope>NUCLEOTIDE SEQUENCE</scope>
</reference>
<dbReference type="HOGENOM" id="CLU_156799_0_0_1"/>
<name>T1G5E0_HELRO</name>
<dbReference type="OrthoDB" id="10259720at2759"/>
<comment type="function">
    <text evidence="4">Required for assembly of dynein regulatory complex (DRC) and inner dynein arm (IDA) complexes, which are responsible for ciliary beat regulation, thereby playing a central role in motility in cilia and flagella. Probably acts together with CCDC40 to form a molecular ruler that determines the 96 nanometer (nm) repeat length and arrangements of components in cilia and flagella. Not required for outer dynein arm complexes assembly.</text>
</comment>
<dbReference type="GeneID" id="20216287"/>
<dbReference type="PANTHER" id="PTHR18962:SF0">
    <property type="entry name" value="COILED-COIL DOMAIN-CONTAINING PROTEIN 39"/>
    <property type="match status" value="1"/>
</dbReference>
<evidence type="ECO:0000256" key="3">
    <source>
        <dbReference type="ARBA" id="ARBA00023054"/>
    </source>
</evidence>
<dbReference type="STRING" id="6412.T1G5E0"/>
<dbReference type="Pfam" id="PF24161">
    <property type="entry name" value="CCDC39"/>
    <property type="match status" value="1"/>
</dbReference>
<proteinExistence type="inferred from homology"/>
<dbReference type="GO" id="GO:0036159">
    <property type="term" value="P:inner dynein arm assembly"/>
    <property type="evidence" value="ECO:0007669"/>
    <property type="project" value="InterPro"/>
</dbReference>
<dbReference type="EnsemblMetazoa" id="HelroT84048">
    <property type="protein sequence ID" value="HelroP84048"/>
    <property type="gene ID" value="HelroG84048"/>
</dbReference>
<dbReference type="Proteomes" id="UP000015101">
    <property type="component" value="Unassembled WGS sequence"/>
</dbReference>
<dbReference type="GO" id="GO:0008608">
    <property type="term" value="P:attachment of spindle microtubules to kinetochore"/>
    <property type="evidence" value="ECO:0007669"/>
    <property type="project" value="InterPro"/>
</dbReference>